<feature type="signal peptide" evidence="8">
    <location>
        <begin position="1"/>
        <end position="26"/>
    </location>
</feature>
<accession>A0A0A1NRC6</accession>
<evidence type="ECO:0000256" key="4">
    <source>
        <dbReference type="ARBA" id="ARBA00022989"/>
    </source>
</evidence>
<keyword evidence="8" id="KW-0732">Signal</keyword>
<dbReference type="AlphaFoldDB" id="A0A0A1NRC6"/>
<evidence type="ECO:0000256" key="1">
    <source>
        <dbReference type="ARBA" id="ARBA00004141"/>
    </source>
</evidence>
<keyword evidence="5 7" id="KW-0472">Membrane</keyword>
<organism evidence="10 11">
    <name type="scientific">Rhizopus microsporus</name>
    <dbReference type="NCBI Taxonomy" id="58291"/>
    <lineage>
        <taxon>Eukaryota</taxon>
        <taxon>Fungi</taxon>
        <taxon>Fungi incertae sedis</taxon>
        <taxon>Mucoromycota</taxon>
        <taxon>Mucoromycotina</taxon>
        <taxon>Mucoromycetes</taxon>
        <taxon>Mucorales</taxon>
        <taxon>Mucorineae</taxon>
        <taxon>Rhizopodaceae</taxon>
        <taxon>Rhizopus</taxon>
    </lineage>
</organism>
<dbReference type="GO" id="GO:0005886">
    <property type="term" value="C:plasma membrane"/>
    <property type="evidence" value="ECO:0007669"/>
    <property type="project" value="TreeGrafter"/>
</dbReference>
<evidence type="ECO:0000256" key="8">
    <source>
        <dbReference type="SAM" id="SignalP"/>
    </source>
</evidence>
<feature type="transmembrane region" description="Helical" evidence="7">
    <location>
        <begin position="50"/>
        <end position="67"/>
    </location>
</feature>
<feature type="transmembrane region" description="Helical" evidence="7">
    <location>
        <begin position="158"/>
        <end position="178"/>
    </location>
</feature>
<name>A0A0A1NRC6_RHIZD</name>
<comment type="similarity">
    <text evidence="2">Belongs to the TMEM198 family.</text>
</comment>
<feature type="chain" id="PRO_5030003931" description="Transmembrane protein 198" evidence="8">
    <location>
        <begin position="27"/>
        <end position="275"/>
    </location>
</feature>
<gene>
    <name evidence="10" type="ORF">BCV71DRAFT_225266</name>
</gene>
<keyword evidence="4 7" id="KW-1133">Transmembrane helix</keyword>
<dbReference type="Proteomes" id="UP000242381">
    <property type="component" value="Unassembled WGS sequence"/>
</dbReference>
<reference evidence="10 11" key="1">
    <citation type="journal article" date="2016" name="Proc. Natl. Acad. Sci. U.S.A.">
        <title>Lipid metabolic changes in an early divergent fungus govern the establishment of a mutualistic symbiosis with endobacteria.</title>
        <authorList>
            <person name="Lastovetsky O.A."/>
            <person name="Gaspar M.L."/>
            <person name="Mondo S.J."/>
            <person name="LaButti K.M."/>
            <person name="Sandor L."/>
            <person name="Grigoriev I.V."/>
            <person name="Henry S.A."/>
            <person name="Pawlowska T.E."/>
        </authorList>
    </citation>
    <scope>NUCLEOTIDE SEQUENCE [LARGE SCALE GENOMIC DNA]</scope>
    <source>
        <strain evidence="10 11">ATCC 11559</strain>
    </source>
</reference>
<evidence type="ECO:0000256" key="7">
    <source>
        <dbReference type="SAM" id="Phobius"/>
    </source>
</evidence>
<evidence type="ECO:0000313" key="10">
    <source>
        <dbReference type="EMBL" id="ORE21223.1"/>
    </source>
</evidence>
<dbReference type="PANTHER" id="PTHR31247:SF5">
    <property type="entry name" value="DUF4203 DOMAIN-CONTAINING PROTEIN"/>
    <property type="match status" value="1"/>
</dbReference>
<dbReference type="EMBL" id="KV921282">
    <property type="protein sequence ID" value="ORE21223.1"/>
    <property type="molecule type" value="Genomic_DNA"/>
</dbReference>
<sequence>MFFSKRNTTLYLFLLLAILGTFLADAAPIGSVDGNSATITFAGHTVTVHGIVFSVVAFVTGGYLCFLGGVFQSFTMFIVGFYVGANVAFIVLTNAKADYGANTDTILLVVSIVAGVLCGGLLCCCFFLAVYLLGALLGYLAALWLLSWNTNGLIQSNWGRAILIVCFVIVGVILIAFLERPVFVIATAFIGSFAIFVGIDIYVKTGFLELVNQLLHARTMDLVVDATPALRGMLAGCLGLALVGSLIQWCMLRRDSATYRGWRERYPYGGGWRRV</sequence>
<dbReference type="OMA" id="MFIVGFY"/>
<dbReference type="PANTHER" id="PTHR31247">
    <property type="entry name" value="TRANSMEMBRANE PROTEIN 198 FAMILY MEMBER"/>
    <property type="match status" value="1"/>
</dbReference>
<proteinExistence type="inferred from homology"/>
<feature type="transmembrane region" description="Helical" evidence="7">
    <location>
        <begin position="105"/>
        <end position="123"/>
    </location>
</feature>
<evidence type="ECO:0000256" key="6">
    <source>
        <dbReference type="ARBA" id="ARBA00049737"/>
    </source>
</evidence>
<protein>
    <recommendedName>
        <fullName evidence="6">Transmembrane protein 198</fullName>
    </recommendedName>
</protein>
<dbReference type="Pfam" id="PF13886">
    <property type="entry name" value="TM7S3_TM198"/>
    <property type="match status" value="1"/>
</dbReference>
<feature type="transmembrane region" description="Helical" evidence="7">
    <location>
        <begin position="74"/>
        <end position="93"/>
    </location>
</feature>
<keyword evidence="3 7" id="KW-0812">Transmembrane</keyword>
<dbReference type="InterPro" id="IPR040236">
    <property type="entry name" value="TMEM198"/>
</dbReference>
<dbReference type="InterPro" id="IPR025256">
    <property type="entry name" value="TM7S3/TM198-like_dom"/>
</dbReference>
<feature type="transmembrane region" description="Helical" evidence="7">
    <location>
        <begin position="183"/>
        <end position="203"/>
    </location>
</feature>
<comment type="subcellular location">
    <subcellularLocation>
        <location evidence="1">Membrane</location>
        <topology evidence="1">Multi-pass membrane protein</topology>
    </subcellularLocation>
</comment>
<dbReference type="VEuPathDB" id="FungiDB:BCV72DRAFT_257177"/>
<evidence type="ECO:0000259" key="9">
    <source>
        <dbReference type="Pfam" id="PF13886"/>
    </source>
</evidence>
<evidence type="ECO:0000313" key="11">
    <source>
        <dbReference type="Proteomes" id="UP000242381"/>
    </source>
</evidence>
<evidence type="ECO:0000256" key="3">
    <source>
        <dbReference type="ARBA" id="ARBA00022692"/>
    </source>
</evidence>
<feature type="transmembrane region" description="Helical" evidence="7">
    <location>
        <begin position="128"/>
        <end position="146"/>
    </location>
</feature>
<feature type="domain" description="TM7S3/TM198-like" evidence="9">
    <location>
        <begin position="55"/>
        <end position="249"/>
    </location>
</feature>
<evidence type="ECO:0000256" key="2">
    <source>
        <dbReference type="ARBA" id="ARBA00006244"/>
    </source>
</evidence>
<evidence type="ECO:0000256" key="5">
    <source>
        <dbReference type="ARBA" id="ARBA00023136"/>
    </source>
</evidence>
<feature type="transmembrane region" description="Helical" evidence="7">
    <location>
        <begin position="229"/>
        <end position="252"/>
    </location>
</feature>